<name>A0A936K5A8_9BACT</name>
<dbReference type="NCBIfam" id="TIGR04001">
    <property type="entry name" value="thiol_BshB1"/>
    <property type="match status" value="1"/>
</dbReference>
<dbReference type="AlphaFoldDB" id="A0A936K5A8"/>
<accession>A0A936K5A8</accession>
<gene>
    <name evidence="1" type="primary">bshB1</name>
    <name evidence="1" type="ORF">IPN91_02535</name>
</gene>
<dbReference type="SUPFAM" id="SSF102588">
    <property type="entry name" value="LmbE-like"/>
    <property type="match status" value="1"/>
</dbReference>
<dbReference type="InterPro" id="IPR003737">
    <property type="entry name" value="GlcNAc_PI_deacetylase-related"/>
</dbReference>
<dbReference type="InterPro" id="IPR024078">
    <property type="entry name" value="LmbE-like_dom_sf"/>
</dbReference>
<dbReference type="InterPro" id="IPR023842">
    <property type="entry name" value="Bacillithiol_biosynth_BshB1"/>
</dbReference>
<proteinExistence type="predicted"/>
<organism evidence="1 2">
    <name type="scientific">Candidatus Geothrix odensensis</name>
    <dbReference type="NCBI Taxonomy" id="2954440"/>
    <lineage>
        <taxon>Bacteria</taxon>
        <taxon>Pseudomonadati</taxon>
        <taxon>Acidobacteriota</taxon>
        <taxon>Holophagae</taxon>
        <taxon>Holophagales</taxon>
        <taxon>Holophagaceae</taxon>
        <taxon>Geothrix</taxon>
    </lineage>
</organism>
<evidence type="ECO:0000313" key="2">
    <source>
        <dbReference type="Proteomes" id="UP000709959"/>
    </source>
</evidence>
<protein>
    <submittedName>
        <fullName evidence="1">Bacillithiol biosynthesis deacetylase BshB1</fullName>
    </submittedName>
</protein>
<dbReference type="PANTHER" id="PTHR12993">
    <property type="entry name" value="N-ACETYLGLUCOSAMINYL-PHOSPHATIDYLINOSITOL DE-N-ACETYLASE-RELATED"/>
    <property type="match status" value="1"/>
</dbReference>
<evidence type="ECO:0000313" key="1">
    <source>
        <dbReference type="EMBL" id="MBK8571519.1"/>
    </source>
</evidence>
<dbReference type="Pfam" id="PF02585">
    <property type="entry name" value="PIG-L"/>
    <property type="match status" value="1"/>
</dbReference>
<dbReference type="GO" id="GO:0071793">
    <property type="term" value="P:bacillithiol biosynthetic process"/>
    <property type="evidence" value="ECO:0007669"/>
    <property type="project" value="InterPro"/>
</dbReference>
<dbReference type="PANTHER" id="PTHR12993:SF30">
    <property type="entry name" value="N-ACETYL-ALPHA-D-GLUCOSAMINYL L-MALATE DEACETYLASE 1"/>
    <property type="match status" value="1"/>
</dbReference>
<dbReference type="EMBL" id="JADKCH010000001">
    <property type="protein sequence ID" value="MBK8571519.1"/>
    <property type="molecule type" value="Genomic_DNA"/>
</dbReference>
<sequence length="244" mass="27130">MSPTALQDGCDILAIGAHPDDVEVHVGGILALASDRGLKAAILDLTSGDLGTRGTAETRRLEAMEAARILGVTRHVLDFPDGRFTEEEAYRVRLMTELRRLRPRVLILPAPEDRHPDHRRAHRLTREAAYYAGLKNYPCPGSPFRPEAVAWVGGENPGLPDLLVDVSAVWERRMAAFDAFGSQFDQDPSQPVTRIAHPAFRRGVLGRAMHWGSLRMCDWAEALWCERPVAKPLTNLLARLEESE</sequence>
<comment type="caution">
    <text evidence="1">The sequence shown here is derived from an EMBL/GenBank/DDBJ whole genome shotgun (WGS) entry which is preliminary data.</text>
</comment>
<dbReference type="GO" id="GO:0016811">
    <property type="term" value="F:hydrolase activity, acting on carbon-nitrogen (but not peptide) bonds, in linear amides"/>
    <property type="evidence" value="ECO:0007669"/>
    <property type="project" value="TreeGrafter"/>
</dbReference>
<dbReference type="Proteomes" id="UP000709959">
    <property type="component" value="Unassembled WGS sequence"/>
</dbReference>
<dbReference type="Gene3D" id="3.40.50.10320">
    <property type="entry name" value="LmbE-like"/>
    <property type="match status" value="1"/>
</dbReference>
<dbReference type="GO" id="GO:0019213">
    <property type="term" value="F:deacetylase activity"/>
    <property type="evidence" value="ECO:0007669"/>
    <property type="project" value="InterPro"/>
</dbReference>
<reference evidence="1 2" key="1">
    <citation type="submission" date="2020-10" db="EMBL/GenBank/DDBJ databases">
        <title>Connecting structure to function with the recovery of over 1000 high-quality activated sludge metagenome-assembled genomes encoding full-length rRNA genes using long-read sequencing.</title>
        <authorList>
            <person name="Singleton C.M."/>
            <person name="Petriglieri F."/>
            <person name="Kristensen J.M."/>
            <person name="Kirkegaard R.H."/>
            <person name="Michaelsen T.Y."/>
            <person name="Andersen M.H."/>
            <person name="Karst S.M."/>
            <person name="Dueholm M.S."/>
            <person name="Nielsen P.H."/>
            <person name="Albertsen M."/>
        </authorList>
    </citation>
    <scope>NUCLEOTIDE SEQUENCE [LARGE SCALE GENOMIC DNA]</scope>
    <source>
        <strain evidence="1">OdNE_18-Q3-R46-58_MAXAC.008</strain>
    </source>
</reference>